<feature type="transmembrane region" description="Helical" evidence="2">
    <location>
        <begin position="30"/>
        <end position="53"/>
    </location>
</feature>
<feature type="transmembrane region" description="Helical" evidence="2">
    <location>
        <begin position="89"/>
        <end position="109"/>
    </location>
</feature>
<accession>A0A1G5DK08</accession>
<organism evidence="4 5">
    <name type="scientific">Butyrivibrio hungatei</name>
    <dbReference type="NCBI Taxonomy" id="185008"/>
    <lineage>
        <taxon>Bacteria</taxon>
        <taxon>Bacillati</taxon>
        <taxon>Bacillota</taxon>
        <taxon>Clostridia</taxon>
        <taxon>Lachnospirales</taxon>
        <taxon>Lachnospiraceae</taxon>
        <taxon>Butyrivibrio</taxon>
    </lineage>
</organism>
<sequence>MLWAGLVLFYGIVKGFRDVVKKKALTKNTVMEVLFVYTFLTFLFCIPEAPAAFKGFPPKFFFLIAIKSFVIFIAWICSFKALDNIPISLYGVLDLSRILFSTAFGIFVLKEKGSIYSTVGLLLILFGLLFLKIYPEMKKRSDTRSTYKAEKIPPIYVWMVLASCICNAISGCLDKIYMRDINSSQLQFWYMLYLVVFYGLYFIVRRIKISSSVWKNGWIWLLSFLFFIADKALFIANSYTDSKVIIMTLLKQSACIISIVCGKFIFKEKNIGYKIFCAGIILVGLVISMIGQ</sequence>
<feature type="transmembrane region" description="Helical" evidence="2">
    <location>
        <begin position="115"/>
        <end position="134"/>
    </location>
</feature>
<feature type="transmembrane region" description="Helical" evidence="2">
    <location>
        <begin position="155"/>
        <end position="176"/>
    </location>
</feature>
<dbReference type="GO" id="GO:0016020">
    <property type="term" value="C:membrane"/>
    <property type="evidence" value="ECO:0007669"/>
    <property type="project" value="InterPro"/>
</dbReference>
<dbReference type="SUPFAM" id="SSF103481">
    <property type="entry name" value="Multidrug resistance efflux transporter EmrE"/>
    <property type="match status" value="1"/>
</dbReference>
<evidence type="ECO:0000313" key="4">
    <source>
        <dbReference type="EMBL" id="SCY15015.1"/>
    </source>
</evidence>
<evidence type="ECO:0000256" key="1">
    <source>
        <dbReference type="ARBA" id="ARBA00007362"/>
    </source>
</evidence>
<dbReference type="Pfam" id="PF00892">
    <property type="entry name" value="EamA"/>
    <property type="match status" value="1"/>
</dbReference>
<name>A0A1G5DK08_9FIRM</name>
<reference evidence="5" key="1">
    <citation type="submission" date="2016-10" db="EMBL/GenBank/DDBJ databases">
        <authorList>
            <person name="Varghese N."/>
            <person name="Submissions S."/>
        </authorList>
    </citation>
    <scope>NUCLEOTIDE SEQUENCE [LARGE SCALE GENOMIC DNA]</scope>
    <source>
        <strain evidence="5">XBD2006</strain>
    </source>
</reference>
<evidence type="ECO:0000259" key="3">
    <source>
        <dbReference type="Pfam" id="PF00892"/>
    </source>
</evidence>
<dbReference type="Gene3D" id="1.10.3730.20">
    <property type="match status" value="1"/>
</dbReference>
<feature type="transmembrane region" description="Helical" evidence="2">
    <location>
        <begin position="273"/>
        <end position="291"/>
    </location>
</feature>
<feature type="domain" description="EamA" evidence="3">
    <location>
        <begin position="2"/>
        <end position="131"/>
    </location>
</feature>
<protein>
    <submittedName>
        <fullName evidence="4">Uncharacterized membrane protein</fullName>
    </submittedName>
</protein>
<keyword evidence="2" id="KW-0472">Membrane</keyword>
<dbReference type="OrthoDB" id="2005099at2"/>
<evidence type="ECO:0000256" key="2">
    <source>
        <dbReference type="SAM" id="Phobius"/>
    </source>
</evidence>
<keyword evidence="5" id="KW-1185">Reference proteome</keyword>
<feature type="transmembrane region" description="Helical" evidence="2">
    <location>
        <begin position="59"/>
        <end position="77"/>
    </location>
</feature>
<keyword evidence="2" id="KW-1133">Transmembrane helix</keyword>
<feature type="transmembrane region" description="Helical" evidence="2">
    <location>
        <begin position="188"/>
        <end position="205"/>
    </location>
</feature>
<feature type="transmembrane region" description="Helical" evidence="2">
    <location>
        <begin position="245"/>
        <end position="266"/>
    </location>
</feature>
<proteinExistence type="inferred from homology"/>
<dbReference type="RefSeq" id="WP_074462196.1">
    <property type="nucleotide sequence ID" value="NZ_FMUR01000008.1"/>
</dbReference>
<keyword evidence="2" id="KW-0812">Transmembrane</keyword>
<dbReference type="InterPro" id="IPR037185">
    <property type="entry name" value="EmrE-like"/>
</dbReference>
<dbReference type="InterPro" id="IPR000620">
    <property type="entry name" value="EamA_dom"/>
</dbReference>
<dbReference type="AlphaFoldDB" id="A0A1G5DK08"/>
<gene>
    <name evidence="4" type="ORF">SAMN02910451_01573</name>
</gene>
<feature type="transmembrane region" description="Helical" evidence="2">
    <location>
        <begin position="217"/>
        <end position="239"/>
    </location>
</feature>
<dbReference type="EMBL" id="FMUR01000008">
    <property type="protein sequence ID" value="SCY15015.1"/>
    <property type="molecule type" value="Genomic_DNA"/>
</dbReference>
<comment type="similarity">
    <text evidence="1">Belongs to the EamA transporter family.</text>
</comment>
<evidence type="ECO:0000313" key="5">
    <source>
        <dbReference type="Proteomes" id="UP000183047"/>
    </source>
</evidence>
<dbReference type="Proteomes" id="UP000183047">
    <property type="component" value="Unassembled WGS sequence"/>
</dbReference>